<dbReference type="RefSeq" id="WP_370869682.1">
    <property type="nucleotide sequence ID" value="NZ_BKDH01000002.1"/>
</dbReference>
<protein>
    <submittedName>
        <fullName evidence="2">Uncharacterized membrane protein YbaN (DUF454 family)</fullName>
    </submittedName>
</protein>
<dbReference type="PANTHER" id="PTHR35813:SF1">
    <property type="entry name" value="INNER MEMBRANE PROTEIN YBAN"/>
    <property type="match status" value="1"/>
</dbReference>
<feature type="transmembrane region" description="Helical" evidence="1">
    <location>
        <begin position="117"/>
        <end position="134"/>
    </location>
</feature>
<keyword evidence="1" id="KW-0812">Transmembrane</keyword>
<dbReference type="AlphaFoldDB" id="A0AAW8E4Y8"/>
<reference evidence="2" key="1">
    <citation type="submission" date="2023-07" db="EMBL/GenBank/DDBJ databases">
        <title>Sorghum-associated microbial communities from plants grown in Nebraska, USA.</title>
        <authorList>
            <person name="Schachtman D."/>
        </authorList>
    </citation>
    <scope>NUCLEOTIDE SEQUENCE</scope>
    <source>
        <strain evidence="2">DS2795</strain>
    </source>
</reference>
<evidence type="ECO:0000256" key="1">
    <source>
        <dbReference type="SAM" id="Phobius"/>
    </source>
</evidence>
<dbReference type="GO" id="GO:0005886">
    <property type="term" value="C:plasma membrane"/>
    <property type="evidence" value="ECO:0007669"/>
    <property type="project" value="TreeGrafter"/>
</dbReference>
<dbReference type="InterPro" id="IPR007401">
    <property type="entry name" value="DUF454"/>
</dbReference>
<name>A0AAW8E4Y8_9BURK</name>
<dbReference type="GeneID" id="82270500"/>
<evidence type="ECO:0000313" key="3">
    <source>
        <dbReference type="Proteomes" id="UP001244295"/>
    </source>
</evidence>
<proteinExistence type="predicted"/>
<dbReference type="Proteomes" id="UP001244295">
    <property type="component" value="Unassembled WGS sequence"/>
</dbReference>
<sequence>MTPAEDPQNPPAAVEPRPLPLLVRWLLMVFAALCLVLAAIGVVAPGMPTTVFVLMAAWAAARSSPRLHRWLLNHRLFGPLLRNWENGRTVSRRAKWSATAAMAFCAVVIVLTAHKPWLAGVAIGSMAVVLTWLWRRPEPPQGG</sequence>
<feature type="transmembrane region" description="Helical" evidence="1">
    <location>
        <begin position="94"/>
        <end position="111"/>
    </location>
</feature>
<comment type="caution">
    <text evidence="2">The sequence shown here is derived from an EMBL/GenBank/DDBJ whole genome shotgun (WGS) entry which is preliminary data.</text>
</comment>
<feature type="transmembrane region" description="Helical" evidence="1">
    <location>
        <begin position="26"/>
        <end position="59"/>
    </location>
</feature>
<evidence type="ECO:0000313" key="2">
    <source>
        <dbReference type="EMBL" id="MDP9926858.1"/>
    </source>
</evidence>
<keyword evidence="1" id="KW-0472">Membrane</keyword>
<organism evidence="2 3">
    <name type="scientific">Variovorax boronicumulans</name>
    <dbReference type="NCBI Taxonomy" id="436515"/>
    <lineage>
        <taxon>Bacteria</taxon>
        <taxon>Pseudomonadati</taxon>
        <taxon>Pseudomonadota</taxon>
        <taxon>Betaproteobacteria</taxon>
        <taxon>Burkholderiales</taxon>
        <taxon>Comamonadaceae</taxon>
        <taxon>Variovorax</taxon>
    </lineage>
</organism>
<gene>
    <name evidence="2" type="ORF">J2W25_005907</name>
</gene>
<dbReference type="Pfam" id="PF04304">
    <property type="entry name" value="DUF454"/>
    <property type="match status" value="1"/>
</dbReference>
<dbReference type="EMBL" id="JAUSRR010000012">
    <property type="protein sequence ID" value="MDP9926858.1"/>
    <property type="molecule type" value="Genomic_DNA"/>
</dbReference>
<dbReference type="PIRSF" id="PIRSF016789">
    <property type="entry name" value="DUF454"/>
    <property type="match status" value="1"/>
</dbReference>
<keyword evidence="1" id="KW-1133">Transmembrane helix</keyword>
<dbReference type="PANTHER" id="PTHR35813">
    <property type="entry name" value="INNER MEMBRANE PROTEIN YBAN"/>
    <property type="match status" value="1"/>
</dbReference>
<accession>A0AAW8E4Y8</accession>